<dbReference type="SUPFAM" id="SSF51126">
    <property type="entry name" value="Pectin lyase-like"/>
    <property type="match status" value="1"/>
</dbReference>
<evidence type="ECO:0000256" key="13">
    <source>
        <dbReference type="PROSITE-ProRule" id="PRU10052"/>
    </source>
</evidence>
<accession>A0A068RWE8</accession>
<dbReference type="GO" id="GO:0005576">
    <property type="term" value="C:extracellular region"/>
    <property type="evidence" value="ECO:0007669"/>
    <property type="project" value="UniProtKB-SubCell"/>
</dbReference>
<dbReference type="GO" id="GO:0000272">
    <property type="term" value="P:polysaccharide catabolic process"/>
    <property type="evidence" value="ECO:0007669"/>
    <property type="project" value="UniProtKB-KW"/>
</dbReference>
<dbReference type="PROSITE" id="PS00502">
    <property type="entry name" value="POLYGALACTURONASE"/>
    <property type="match status" value="1"/>
</dbReference>
<dbReference type="AlphaFoldDB" id="A0A068RWE8"/>
<comment type="subcellular location">
    <subcellularLocation>
        <location evidence="1">Secreted</location>
    </subcellularLocation>
</comment>
<evidence type="ECO:0000256" key="3">
    <source>
        <dbReference type="ARBA" id="ARBA00022525"/>
    </source>
</evidence>
<evidence type="ECO:0000256" key="15">
    <source>
        <dbReference type="SAM" id="SignalP"/>
    </source>
</evidence>
<evidence type="ECO:0000256" key="11">
    <source>
        <dbReference type="ARBA" id="ARBA00023326"/>
    </source>
</evidence>
<feature type="signal peptide" evidence="15">
    <location>
        <begin position="1"/>
        <end position="19"/>
    </location>
</feature>
<evidence type="ECO:0000256" key="4">
    <source>
        <dbReference type="ARBA" id="ARBA00022729"/>
    </source>
</evidence>
<proteinExistence type="inferred from homology"/>
<evidence type="ECO:0000256" key="2">
    <source>
        <dbReference type="ARBA" id="ARBA00008834"/>
    </source>
</evidence>
<feature type="active site" evidence="13">
    <location>
        <position position="255"/>
    </location>
</feature>
<name>A0A068RWE8_9FUNG</name>
<dbReference type="STRING" id="1263082.A0A068RWE8"/>
<dbReference type="GO" id="GO:0004650">
    <property type="term" value="F:polygalacturonase activity"/>
    <property type="evidence" value="ECO:0007669"/>
    <property type="project" value="InterPro"/>
</dbReference>
<gene>
    <name evidence="16" type="ORF">LCOR_04674.1</name>
</gene>
<evidence type="ECO:0000256" key="9">
    <source>
        <dbReference type="ARBA" id="ARBA00023295"/>
    </source>
</evidence>
<evidence type="ECO:0000313" key="16">
    <source>
        <dbReference type="EMBL" id="CDH53311.1"/>
    </source>
</evidence>
<sequence>MKTLTLFTSLMVAASSVLAYPSSHQRTCVIPPSHGDAADNIINTFKKCNKNSRVVFHKNHEYYIEKPMNITGLDDVHISIQGNVTFSDKNMTWWQENMFLLDFQSAGTWWIISGKDIHVDGGGTVNGQGQVWWDAVVSVPEDDNFPLVAYAKDPRPVTMVFDKVDNLHVSDINIVQAPFWHVFARDVNHGMFTDLYIHSKSNSSAKTRNSDFIDLYRSNDVVVKDSVIVNSDDCVSFKPNATNMVIKNLDCTGSHGLSVGSLGQYANEGEIDVVRDIIVQDITCKDCQNGARIKTWPGGKGLVQNITFDHLEVTNAENPIVITTHYCDNNQMDYCNGSDDESLSIKDVTFNDIYGSVSDEKGNPIINMNCSINSPCSGITLTKIDITAASNTPENVCDHVTNAEEIPYCPQYKGSS</sequence>
<dbReference type="GO" id="GO:0071555">
    <property type="term" value="P:cell wall organization"/>
    <property type="evidence" value="ECO:0007669"/>
    <property type="project" value="UniProtKB-KW"/>
</dbReference>
<keyword evidence="9 14" id="KW-0326">Glycosidase</keyword>
<dbReference type="Gene3D" id="2.160.20.10">
    <property type="entry name" value="Single-stranded right-handed beta-helix, Pectin lyase-like"/>
    <property type="match status" value="1"/>
</dbReference>
<keyword evidence="17" id="KW-1185">Reference proteome</keyword>
<keyword evidence="11" id="KW-0624">Polysaccharide degradation</keyword>
<dbReference type="OrthoDB" id="187139at2759"/>
<evidence type="ECO:0000256" key="8">
    <source>
        <dbReference type="ARBA" id="ARBA00023277"/>
    </source>
</evidence>
<keyword evidence="6" id="KW-1015">Disulfide bond</keyword>
<keyword evidence="7" id="KW-0325">Glycoprotein</keyword>
<evidence type="ECO:0000256" key="6">
    <source>
        <dbReference type="ARBA" id="ARBA00023157"/>
    </source>
</evidence>
<dbReference type="PANTHER" id="PTHR31736">
    <property type="match status" value="1"/>
</dbReference>
<dbReference type="InterPro" id="IPR000743">
    <property type="entry name" value="Glyco_hydro_28"/>
</dbReference>
<protein>
    <submittedName>
        <fullName evidence="16">Extracellular exo-polygalacturonase</fullName>
    </submittedName>
</protein>
<keyword evidence="4 15" id="KW-0732">Signal</keyword>
<evidence type="ECO:0000256" key="10">
    <source>
        <dbReference type="ARBA" id="ARBA00023316"/>
    </source>
</evidence>
<evidence type="ECO:0000256" key="5">
    <source>
        <dbReference type="ARBA" id="ARBA00022801"/>
    </source>
</evidence>
<comment type="caution">
    <text evidence="16">The sequence shown here is derived from an EMBL/GenBank/DDBJ whole genome shotgun (WGS) entry which is preliminary data.</text>
</comment>
<comment type="function">
    <text evidence="12">Specific in hydrolyzing the terminal glycosidic bond of polygalacturonic acid and oligogalacturonates.</text>
</comment>
<reference evidence="16" key="1">
    <citation type="submission" date="2013-08" db="EMBL/GenBank/DDBJ databases">
        <title>Gene expansion shapes genome architecture in the human pathogen Lichtheimia corymbifera: an evolutionary genomics analysis in the ancient terrestrial Mucorales (Mucoromycotina).</title>
        <authorList>
            <person name="Schwartze V.U."/>
            <person name="Winter S."/>
            <person name="Shelest E."/>
            <person name="Marcet-Houben M."/>
            <person name="Horn F."/>
            <person name="Wehner S."/>
            <person name="Hoffmann K."/>
            <person name="Riege K."/>
            <person name="Sammeth M."/>
            <person name="Nowrousian M."/>
            <person name="Valiante V."/>
            <person name="Linde J."/>
            <person name="Jacobsen I.D."/>
            <person name="Marz M."/>
            <person name="Brakhage A.A."/>
            <person name="Gabaldon T."/>
            <person name="Bocker S."/>
            <person name="Voigt K."/>
        </authorList>
    </citation>
    <scope>NUCLEOTIDE SEQUENCE [LARGE SCALE GENOMIC DNA]</scope>
    <source>
        <strain evidence="16">FSU 9682</strain>
    </source>
</reference>
<feature type="chain" id="PRO_5001655252" evidence="15">
    <location>
        <begin position="20"/>
        <end position="416"/>
    </location>
</feature>
<dbReference type="Proteomes" id="UP000027586">
    <property type="component" value="Unassembled WGS sequence"/>
</dbReference>
<evidence type="ECO:0000256" key="7">
    <source>
        <dbReference type="ARBA" id="ARBA00023180"/>
    </source>
</evidence>
<keyword evidence="3" id="KW-0964">Secreted</keyword>
<dbReference type="EMBL" id="CBTN010000017">
    <property type="protein sequence ID" value="CDH53311.1"/>
    <property type="molecule type" value="Genomic_DNA"/>
</dbReference>
<dbReference type="PANTHER" id="PTHR31736:SF12">
    <property type="entry name" value="EXO-POLYGALACTURONASE, PUTATIVE-RELATED"/>
    <property type="match status" value="1"/>
</dbReference>
<keyword evidence="10" id="KW-0961">Cell wall biogenesis/degradation</keyword>
<evidence type="ECO:0000256" key="1">
    <source>
        <dbReference type="ARBA" id="ARBA00004613"/>
    </source>
</evidence>
<dbReference type="VEuPathDB" id="FungiDB:LCOR_04674.1"/>
<dbReference type="Pfam" id="PF00295">
    <property type="entry name" value="Glyco_hydro_28"/>
    <property type="match status" value="1"/>
</dbReference>
<organism evidence="16 17">
    <name type="scientific">Lichtheimia corymbifera JMRC:FSU:9682</name>
    <dbReference type="NCBI Taxonomy" id="1263082"/>
    <lineage>
        <taxon>Eukaryota</taxon>
        <taxon>Fungi</taxon>
        <taxon>Fungi incertae sedis</taxon>
        <taxon>Mucoromycota</taxon>
        <taxon>Mucoromycotina</taxon>
        <taxon>Mucoromycetes</taxon>
        <taxon>Mucorales</taxon>
        <taxon>Lichtheimiaceae</taxon>
        <taxon>Lichtheimia</taxon>
    </lineage>
</organism>
<dbReference type="InterPro" id="IPR011050">
    <property type="entry name" value="Pectin_lyase_fold/virulence"/>
</dbReference>
<keyword evidence="8" id="KW-0119">Carbohydrate metabolism</keyword>
<comment type="similarity">
    <text evidence="2 14">Belongs to the glycosyl hydrolase 28 family.</text>
</comment>
<dbReference type="InterPro" id="IPR012334">
    <property type="entry name" value="Pectin_lyas_fold"/>
</dbReference>
<evidence type="ECO:0000256" key="12">
    <source>
        <dbReference type="ARBA" id="ARBA00037312"/>
    </source>
</evidence>
<evidence type="ECO:0000256" key="14">
    <source>
        <dbReference type="RuleBase" id="RU361169"/>
    </source>
</evidence>
<evidence type="ECO:0000313" key="17">
    <source>
        <dbReference type="Proteomes" id="UP000027586"/>
    </source>
</evidence>
<keyword evidence="5 14" id="KW-0378">Hydrolase</keyword>